<dbReference type="RefSeq" id="WP_386844634.1">
    <property type="nucleotide sequence ID" value="NZ_JBHUMK010000034.1"/>
</dbReference>
<evidence type="ECO:0000313" key="4">
    <source>
        <dbReference type="Proteomes" id="UP001597475"/>
    </source>
</evidence>
<dbReference type="NCBIfam" id="TIGR01451">
    <property type="entry name" value="B_ant_repeat"/>
    <property type="match status" value="1"/>
</dbReference>
<proteinExistence type="predicted"/>
<dbReference type="InterPro" id="IPR047589">
    <property type="entry name" value="DUF11_rpt"/>
</dbReference>
<evidence type="ECO:0000313" key="3">
    <source>
        <dbReference type="EMBL" id="MFD2609337.1"/>
    </source>
</evidence>
<protein>
    <recommendedName>
        <fullName evidence="5">DUF11 domain-containing protein</fullName>
    </recommendedName>
</protein>
<feature type="signal peptide" evidence="2">
    <location>
        <begin position="1"/>
        <end position="21"/>
    </location>
</feature>
<dbReference type="InterPro" id="IPR018247">
    <property type="entry name" value="EF_Hand_1_Ca_BS"/>
</dbReference>
<comment type="caution">
    <text evidence="3">The sequence shown here is derived from an EMBL/GenBank/DDBJ whole genome shotgun (WGS) entry which is preliminary data.</text>
</comment>
<evidence type="ECO:0000256" key="1">
    <source>
        <dbReference type="SAM" id="MobiDB-lite"/>
    </source>
</evidence>
<dbReference type="PROSITE" id="PS00018">
    <property type="entry name" value="EF_HAND_1"/>
    <property type="match status" value="2"/>
</dbReference>
<feature type="region of interest" description="Disordered" evidence="1">
    <location>
        <begin position="365"/>
        <end position="394"/>
    </location>
</feature>
<feature type="chain" id="PRO_5046126593" description="DUF11 domain-containing protein" evidence="2">
    <location>
        <begin position="22"/>
        <end position="669"/>
    </location>
</feature>
<reference evidence="4" key="1">
    <citation type="journal article" date="2019" name="Int. J. Syst. Evol. Microbiol.">
        <title>The Global Catalogue of Microorganisms (GCM) 10K type strain sequencing project: providing services to taxonomists for standard genome sequencing and annotation.</title>
        <authorList>
            <consortium name="The Broad Institute Genomics Platform"/>
            <consortium name="The Broad Institute Genome Sequencing Center for Infectious Disease"/>
            <person name="Wu L."/>
            <person name="Ma J."/>
        </authorList>
    </citation>
    <scope>NUCLEOTIDE SEQUENCE [LARGE SCALE GENOMIC DNA]</scope>
    <source>
        <strain evidence="4">KCTC 33842</strain>
    </source>
</reference>
<keyword evidence="4" id="KW-1185">Reference proteome</keyword>
<gene>
    <name evidence="3" type="ORF">ACFSR9_07805</name>
</gene>
<sequence length="669" mass="68155">MKKSWTIAALLATFAAGSASAAGTAAGTVITNQAEIIFTPEGSTTPNPPIPSNPVTTTVLPVPSFSITPNDESPDPTKPDYTKPGQTKTDVKPCDKNVAFKYVLTNTGNVPGESYTLANTPDPTGAVKTPENIRFYAGAADTNNDGTLSATEIAAATPITSITGVAQDQAVTFFQVYDIPCTATNTDVFGGDPTGTRNDNPAFNNDPTIPQDANNSNTTKITRNDAVVIGPKADPDGNGNPTTPPYTSPEGVQITPTASDTQVAQGTTTTTTVTFTNTLQNTGNRPDVINVTYNPVNLPAGSTVTLLKPDGTPLTDTNGDGIVDVGVVQPGATADVLVKVTFPAGSQPTSPTAPPTVEIVAVSSNDKTKSDPTKDIINLPGLSFGNPTTTPGGDPTQVGTPPVGTPTEFPNGSGNPTNPIIPPATCAGPIQTYLPMEVANLGTAPDLFNVSGTATVKLTSGSTTTVNVEYYRDVNGDGKLDAGDTRLTDTNGDGIADTGLLQPGTELKLVAVLGVPCDAASQTITLTQTAKSPTTGSTVTDPNDTITVGKTPVAAPTKSVNLAQARPGEELTYTIVGKNTSNANITKAMVCDVVPNNTTFVSFAATTDATGTVLYSNNGGSTWTTSASAPAAGQKVCAGVDTNGDGTITTADVLAPGKSITVTYKVKVN</sequence>
<accession>A0ABW5P528</accession>
<organism evidence="3 4">
    <name type="scientific">Deinococcus taklimakanensis</name>
    <dbReference type="NCBI Taxonomy" id="536443"/>
    <lineage>
        <taxon>Bacteria</taxon>
        <taxon>Thermotogati</taxon>
        <taxon>Deinococcota</taxon>
        <taxon>Deinococci</taxon>
        <taxon>Deinococcales</taxon>
        <taxon>Deinococcaceae</taxon>
        <taxon>Deinococcus</taxon>
    </lineage>
</organism>
<dbReference type="Proteomes" id="UP001597475">
    <property type="component" value="Unassembled WGS sequence"/>
</dbReference>
<evidence type="ECO:0008006" key="5">
    <source>
        <dbReference type="Google" id="ProtNLM"/>
    </source>
</evidence>
<name>A0ABW5P528_9DEIO</name>
<dbReference type="EMBL" id="JBHUMK010000034">
    <property type="protein sequence ID" value="MFD2609337.1"/>
    <property type="molecule type" value="Genomic_DNA"/>
</dbReference>
<feature type="region of interest" description="Disordered" evidence="1">
    <location>
        <begin position="40"/>
        <end position="90"/>
    </location>
</feature>
<keyword evidence="2" id="KW-0732">Signal</keyword>
<feature type="region of interest" description="Disordered" evidence="1">
    <location>
        <begin position="230"/>
        <end position="252"/>
    </location>
</feature>
<evidence type="ECO:0000256" key="2">
    <source>
        <dbReference type="SAM" id="SignalP"/>
    </source>
</evidence>